<name>B9M385_GEODF</name>
<proteinExistence type="predicted"/>
<protein>
    <recommendedName>
        <fullName evidence="3">Addiction module toxin RelE</fullName>
    </recommendedName>
</protein>
<dbReference type="RefSeq" id="WP_012646224.1">
    <property type="nucleotide sequence ID" value="NC_011979.1"/>
</dbReference>
<dbReference type="Proteomes" id="UP000007721">
    <property type="component" value="Chromosome"/>
</dbReference>
<dbReference type="GO" id="GO:0110001">
    <property type="term" value="C:toxin-antitoxin complex"/>
    <property type="evidence" value="ECO:0007669"/>
    <property type="project" value="InterPro"/>
</dbReference>
<sequence length="97" mass="11152">MRVIAKKTLRQFWERFPDAEDALKSWHAETEAAAWQTPAEVKAQFHSASIVKDSRVVFNICGNKYRLVVKISYKNGIVLIRFVGTHKEYDAVDVEVV</sequence>
<evidence type="ECO:0000313" key="2">
    <source>
        <dbReference type="Proteomes" id="UP000007721"/>
    </source>
</evidence>
<organism evidence="1 2">
    <name type="scientific">Geotalea daltonii (strain DSM 22248 / JCM 15807 / FRC-32)</name>
    <name type="common">Geobacter daltonii</name>
    <dbReference type="NCBI Taxonomy" id="316067"/>
    <lineage>
        <taxon>Bacteria</taxon>
        <taxon>Pseudomonadati</taxon>
        <taxon>Thermodesulfobacteriota</taxon>
        <taxon>Desulfuromonadia</taxon>
        <taxon>Geobacterales</taxon>
        <taxon>Geobacteraceae</taxon>
        <taxon>Geotalea</taxon>
    </lineage>
</organism>
<evidence type="ECO:0008006" key="3">
    <source>
        <dbReference type="Google" id="ProtNLM"/>
    </source>
</evidence>
<evidence type="ECO:0000313" key="1">
    <source>
        <dbReference type="EMBL" id="ACM19495.1"/>
    </source>
</evidence>
<dbReference type="HOGENOM" id="CLU_153067_3_0_7"/>
<dbReference type="InterPro" id="IPR018669">
    <property type="entry name" value="Toxin_HigB"/>
</dbReference>
<dbReference type="Pfam" id="PF09907">
    <property type="entry name" value="HigB_toxin"/>
    <property type="match status" value="1"/>
</dbReference>
<dbReference type="GO" id="GO:0004519">
    <property type="term" value="F:endonuclease activity"/>
    <property type="evidence" value="ECO:0007669"/>
    <property type="project" value="InterPro"/>
</dbReference>
<dbReference type="STRING" id="316067.Geob_1135"/>
<dbReference type="GO" id="GO:0003723">
    <property type="term" value="F:RNA binding"/>
    <property type="evidence" value="ECO:0007669"/>
    <property type="project" value="InterPro"/>
</dbReference>
<keyword evidence="2" id="KW-1185">Reference proteome</keyword>
<reference evidence="1 2" key="1">
    <citation type="submission" date="2009-01" db="EMBL/GenBank/DDBJ databases">
        <title>Complete sequence of Geobacter sp. FRC-32.</title>
        <authorList>
            <consortium name="US DOE Joint Genome Institute"/>
            <person name="Lucas S."/>
            <person name="Copeland A."/>
            <person name="Lapidus A."/>
            <person name="Glavina del Rio T."/>
            <person name="Dalin E."/>
            <person name="Tice H."/>
            <person name="Bruce D."/>
            <person name="Goodwin L."/>
            <person name="Pitluck S."/>
            <person name="Saunders E."/>
            <person name="Brettin T."/>
            <person name="Detter J.C."/>
            <person name="Han C."/>
            <person name="Larimer F."/>
            <person name="Land M."/>
            <person name="Hauser L."/>
            <person name="Kyrpides N."/>
            <person name="Ovchinnikova G."/>
            <person name="Kostka J."/>
            <person name="Richardson P."/>
        </authorList>
    </citation>
    <scope>NUCLEOTIDE SEQUENCE [LARGE SCALE GENOMIC DNA]</scope>
    <source>
        <strain evidence="2">DSM 22248 / JCM 15807 / FRC-32</strain>
    </source>
</reference>
<dbReference type="AlphaFoldDB" id="B9M385"/>
<dbReference type="eggNOG" id="COG4680">
    <property type="taxonomic scope" value="Bacteria"/>
</dbReference>
<accession>B9M385</accession>
<gene>
    <name evidence="1" type="ordered locus">Geob_1135</name>
</gene>
<dbReference type="KEGG" id="geo:Geob_1135"/>
<dbReference type="EMBL" id="CP001390">
    <property type="protein sequence ID" value="ACM19495.1"/>
    <property type="molecule type" value="Genomic_DNA"/>
</dbReference>
<dbReference type="OrthoDB" id="9799912at2"/>